<proteinExistence type="predicted"/>
<dbReference type="AlphaFoldDB" id="A0A0K0ETN0"/>
<evidence type="ECO:0000313" key="1">
    <source>
        <dbReference type="Proteomes" id="UP000035681"/>
    </source>
</evidence>
<protein>
    <submittedName>
        <fullName evidence="2">Ufd2P_core domain-containing protein</fullName>
    </submittedName>
</protein>
<sequence>MSYKFSLLSAIASEETIRSFAYTFINGTYKKEMSNMVQGFIYMNQLLSDPFECEKFNAPELLESIEGYLYTILSSDISFNLRRAVIKFMGSLATEINKKQSYTIKNCHLIKLLLENGLLYGYGKFPRDPDYIFHPLDKTESIFRLNVKYAFDNLAKNHTYDELPRDLENFNSLIHIFYDLMVSIMNKIGDDHLKHYRYTIEFDKLNKIENNVLDMLLPALMVYSNLENFQSDLIESDYIIIMTKITTKLLFFIEKDFSSKMPKKGIYDGITTNNLRKVYKFVCNITILVKNYEKNMDFYIIHQNWLTFINSMCIDTAVNKKENIKE</sequence>
<dbReference type="WBParaSite" id="SSTP_0001280600.1">
    <property type="protein sequence ID" value="SSTP_0001280600.1"/>
    <property type="gene ID" value="SSTP_0001280600"/>
</dbReference>
<accession>A0A0K0ETN0</accession>
<dbReference type="Proteomes" id="UP000035681">
    <property type="component" value="Unplaced"/>
</dbReference>
<evidence type="ECO:0000313" key="2">
    <source>
        <dbReference type="WBParaSite" id="SSTP_0001280600.1"/>
    </source>
</evidence>
<reference evidence="2" key="1">
    <citation type="submission" date="2015-08" db="UniProtKB">
        <authorList>
            <consortium name="WormBaseParasite"/>
        </authorList>
    </citation>
    <scope>IDENTIFICATION</scope>
</reference>
<dbReference type="WBParaSite" id="TCONS_00016613.p1">
    <property type="protein sequence ID" value="TCONS_00016613.p1"/>
    <property type="gene ID" value="XLOC_011242"/>
</dbReference>
<name>A0A0K0ETN0_STRER</name>
<organism evidence="2">
    <name type="scientific">Strongyloides stercoralis</name>
    <name type="common">Threadworm</name>
    <dbReference type="NCBI Taxonomy" id="6248"/>
    <lineage>
        <taxon>Eukaryota</taxon>
        <taxon>Metazoa</taxon>
        <taxon>Ecdysozoa</taxon>
        <taxon>Nematoda</taxon>
        <taxon>Chromadorea</taxon>
        <taxon>Rhabditida</taxon>
        <taxon>Tylenchina</taxon>
        <taxon>Panagrolaimomorpha</taxon>
        <taxon>Strongyloidoidea</taxon>
        <taxon>Strongyloididae</taxon>
        <taxon>Strongyloides</taxon>
    </lineage>
</organism>
<keyword evidence="1" id="KW-1185">Reference proteome</keyword>